<keyword evidence="2 6" id="KW-0238">DNA-binding</keyword>
<dbReference type="PROSITE" id="PS51077">
    <property type="entry name" value="HTH_ICLR"/>
    <property type="match status" value="1"/>
</dbReference>
<name>A0ABS4W816_9PSEU</name>
<protein>
    <submittedName>
        <fullName evidence="6">DNA-binding IclR family transcriptional regulator</fullName>
    </submittedName>
</protein>
<dbReference type="PANTHER" id="PTHR30136">
    <property type="entry name" value="HELIX-TURN-HELIX TRANSCRIPTIONAL REGULATOR, ICLR FAMILY"/>
    <property type="match status" value="1"/>
</dbReference>
<proteinExistence type="predicted"/>
<feature type="domain" description="HTH iclR-type" evidence="4">
    <location>
        <begin position="1"/>
        <end position="40"/>
    </location>
</feature>
<gene>
    <name evidence="6" type="ORF">JOF36_007856</name>
</gene>
<dbReference type="InterPro" id="IPR029016">
    <property type="entry name" value="GAF-like_dom_sf"/>
</dbReference>
<dbReference type="InterPro" id="IPR014757">
    <property type="entry name" value="Tscrpt_reg_IclR_C"/>
</dbReference>
<reference evidence="6 7" key="1">
    <citation type="submission" date="2021-03" db="EMBL/GenBank/DDBJ databases">
        <title>Sequencing the genomes of 1000 actinobacteria strains.</title>
        <authorList>
            <person name="Klenk H.-P."/>
        </authorList>
    </citation>
    <scope>NUCLEOTIDE SEQUENCE [LARGE SCALE GENOMIC DNA]</scope>
    <source>
        <strain evidence="6 7">DSM 45256</strain>
    </source>
</reference>
<feature type="domain" description="IclR-ED" evidence="5">
    <location>
        <begin position="41"/>
        <end position="232"/>
    </location>
</feature>
<evidence type="ECO:0000259" key="4">
    <source>
        <dbReference type="PROSITE" id="PS51077"/>
    </source>
</evidence>
<keyword evidence="7" id="KW-1185">Reference proteome</keyword>
<evidence type="ECO:0000313" key="7">
    <source>
        <dbReference type="Proteomes" id="UP001519295"/>
    </source>
</evidence>
<dbReference type="SUPFAM" id="SSF55781">
    <property type="entry name" value="GAF domain-like"/>
    <property type="match status" value="1"/>
</dbReference>
<dbReference type="InterPro" id="IPR050707">
    <property type="entry name" value="HTH_MetabolicPath_Reg"/>
</dbReference>
<keyword evidence="3" id="KW-0804">Transcription</keyword>
<dbReference type="Proteomes" id="UP001519295">
    <property type="component" value="Unassembled WGS sequence"/>
</dbReference>
<evidence type="ECO:0000256" key="1">
    <source>
        <dbReference type="ARBA" id="ARBA00023015"/>
    </source>
</evidence>
<dbReference type="EMBL" id="JAGINU010000004">
    <property type="protein sequence ID" value="MBP2372083.1"/>
    <property type="molecule type" value="Genomic_DNA"/>
</dbReference>
<dbReference type="InterPro" id="IPR005471">
    <property type="entry name" value="Tscrpt_reg_IclR_N"/>
</dbReference>
<dbReference type="Pfam" id="PF09339">
    <property type="entry name" value="HTH_IclR"/>
    <property type="match status" value="1"/>
</dbReference>
<comment type="caution">
    <text evidence="6">The sequence shown here is derived from an EMBL/GenBank/DDBJ whole genome shotgun (WGS) entry which is preliminary data.</text>
</comment>
<dbReference type="InterPro" id="IPR036390">
    <property type="entry name" value="WH_DNA-bd_sf"/>
</dbReference>
<evidence type="ECO:0000256" key="3">
    <source>
        <dbReference type="ARBA" id="ARBA00023163"/>
    </source>
</evidence>
<dbReference type="InterPro" id="IPR036388">
    <property type="entry name" value="WH-like_DNA-bd_sf"/>
</dbReference>
<dbReference type="Gene3D" id="1.10.10.10">
    <property type="entry name" value="Winged helix-like DNA-binding domain superfamily/Winged helix DNA-binding domain"/>
    <property type="match status" value="1"/>
</dbReference>
<dbReference type="SUPFAM" id="SSF46785">
    <property type="entry name" value="Winged helix' DNA-binding domain"/>
    <property type="match status" value="1"/>
</dbReference>
<evidence type="ECO:0000313" key="6">
    <source>
        <dbReference type="EMBL" id="MBP2372083.1"/>
    </source>
</evidence>
<evidence type="ECO:0000259" key="5">
    <source>
        <dbReference type="PROSITE" id="PS51078"/>
    </source>
</evidence>
<dbReference type="PANTHER" id="PTHR30136:SF39">
    <property type="entry name" value="TRANSCRIPTIONAL REGULATORY PROTEIN"/>
    <property type="match status" value="1"/>
</dbReference>
<dbReference type="PROSITE" id="PS51078">
    <property type="entry name" value="ICLR_ED"/>
    <property type="match status" value="1"/>
</dbReference>
<dbReference type="GO" id="GO:0003677">
    <property type="term" value="F:DNA binding"/>
    <property type="evidence" value="ECO:0007669"/>
    <property type="project" value="UniProtKB-KW"/>
</dbReference>
<evidence type="ECO:0000256" key="2">
    <source>
        <dbReference type="ARBA" id="ARBA00023125"/>
    </source>
</evidence>
<keyword evidence="1" id="KW-0805">Transcription regulation</keyword>
<accession>A0ABS4W816</accession>
<dbReference type="Gene3D" id="3.30.450.40">
    <property type="match status" value="1"/>
</dbReference>
<dbReference type="Pfam" id="PF01614">
    <property type="entry name" value="IclR_C"/>
    <property type="match status" value="1"/>
</dbReference>
<organism evidence="6 7">
    <name type="scientific">Pseudonocardia parietis</name>
    <dbReference type="NCBI Taxonomy" id="570936"/>
    <lineage>
        <taxon>Bacteria</taxon>
        <taxon>Bacillati</taxon>
        <taxon>Actinomycetota</taxon>
        <taxon>Actinomycetes</taxon>
        <taxon>Pseudonocardiales</taxon>
        <taxon>Pseudonocardiaceae</taxon>
        <taxon>Pseudonocardia</taxon>
    </lineage>
</organism>
<sequence>MAEVADESGLTKPTAHRLLGELLHAGFLEQAPDRRYQLGPEAYAVGAAAEARYGIQQQTLAAAARLAGASEDVAVVTVRRRLHYVCIHREEGRWPVRSHVLQLGDRLPLGVGSPGLAFLAAMSPDDAEEIVAANADEVSRTFPHLPPDRVLGMIDESRARSGIGLNRGLVGDDSAGMSVAVPAANGGPGVLSIGIVAPASRMEPDREPLLTSLLLREVEHLAGRGRVRRSGRADG</sequence>